<evidence type="ECO:0000313" key="3">
    <source>
        <dbReference type="Proteomes" id="UP001642360"/>
    </source>
</evidence>
<sequence length="635" mass="72268">MNRVKRVKFIDTEVDHILSSSPDASSIRYATAQVPRSDAPKTSEYAFFSKLRKSAGGSHSHPLGNEDNQLKSGKPSDCNGAISNKFKHSSKDLRSSFLAEKARPTNEDSFLACLNGESKKATDIADKVKRSFKDFSSPLLTENVTPINHNLFPSAHGGALKNAGNWSEKGVFFAKRQKLRQGVSDTSLPEVDELCSKGLDLVSVLLSRLLPEGNENNYCRNPKSKQEDSDTTNQIDNLYESDNLVKGLDCTHTKNFNEYRHGSFQDDVFPRYWSDIARESVLTELDGVDSDSPSASYGKIHFPYEERNYDRDLDGRRTSTLCKNRDSSFCLSFGNYGSHELSHPKVMNEFRELNGAALERDPHTLFLGWDFEKEKNERELSLAYHNREINLYSTLLASWDDDHQENLFDRLDASPPCSASLFSKYPMNFSSLPHLYSVRFPRQEFRSQHEDQKHVFVEMDQFPLTISCNPPYPKLVEDCNANNIFESKSIILSPQNHSLFPSNFYSEKYYPGLEAILLPSGMDIDFRWRCLSMTESPTNHHSSTYGASFPQKAGISMNSQLLAEEKKESSLHSLNPSKTTTHFLEGTLNTHDWSSVNFQICLDKKIGHPLLLDNSSWARSEEEIYYDDDEEWEYI</sequence>
<proteinExistence type="predicted"/>
<accession>A0ABC8SKX3</accession>
<gene>
    <name evidence="2" type="ORF">ILEXP_LOCUS25234</name>
</gene>
<keyword evidence="3" id="KW-1185">Reference proteome</keyword>
<protein>
    <submittedName>
        <fullName evidence="2">Uncharacterized protein</fullName>
    </submittedName>
</protein>
<name>A0ABC8SKX3_9AQUA</name>
<feature type="region of interest" description="Disordered" evidence="1">
    <location>
        <begin position="54"/>
        <end position="85"/>
    </location>
</feature>
<dbReference type="EMBL" id="CAUOFW020002899">
    <property type="protein sequence ID" value="CAK9156686.1"/>
    <property type="molecule type" value="Genomic_DNA"/>
</dbReference>
<dbReference type="Proteomes" id="UP001642360">
    <property type="component" value="Unassembled WGS sequence"/>
</dbReference>
<dbReference type="AlphaFoldDB" id="A0ABC8SKX3"/>
<evidence type="ECO:0000313" key="2">
    <source>
        <dbReference type="EMBL" id="CAK9156686.1"/>
    </source>
</evidence>
<reference evidence="2 3" key="1">
    <citation type="submission" date="2024-02" db="EMBL/GenBank/DDBJ databases">
        <authorList>
            <person name="Vignale AGUSTIN F."/>
            <person name="Sosa J E."/>
            <person name="Modenutti C."/>
        </authorList>
    </citation>
    <scope>NUCLEOTIDE SEQUENCE [LARGE SCALE GENOMIC DNA]</scope>
</reference>
<comment type="caution">
    <text evidence="2">The sequence shown here is derived from an EMBL/GenBank/DDBJ whole genome shotgun (WGS) entry which is preliminary data.</text>
</comment>
<evidence type="ECO:0000256" key="1">
    <source>
        <dbReference type="SAM" id="MobiDB-lite"/>
    </source>
</evidence>
<organism evidence="2 3">
    <name type="scientific">Ilex paraguariensis</name>
    <name type="common">yerba mate</name>
    <dbReference type="NCBI Taxonomy" id="185542"/>
    <lineage>
        <taxon>Eukaryota</taxon>
        <taxon>Viridiplantae</taxon>
        <taxon>Streptophyta</taxon>
        <taxon>Embryophyta</taxon>
        <taxon>Tracheophyta</taxon>
        <taxon>Spermatophyta</taxon>
        <taxon>Magnoliopsida</taxon>
        <taxon>eudicotyledons</taxon>
        <taxon>Gunneridae</taxon>
        <taxon>Pentapetalae</taxon>
        <taxon>asterids</taxon>
        <taxon>campanulids</taxon>
        <taxon>Aquifoliales</taxon>
        <taxon>Aquifoliaceae</taxon>
        <taxon>Ilex</taxon>
    </lineage>
</organism>